<evidence type="ECO:0000259" key="2">
    <source>
        <dbReference type="Pfam" id="PF10988"/>
    </source>
</evidence>
<name>A0A328AJX8_9CAUL</name>
<keyword evidence="4" id="KW-1185">Reference proteome</keyword>
<reference evidence="4" key="1">
    <citation type="submission" date="2018-05" db="EMBL/GenBank/DDBJ databases">
        <authorList>
            <person name="Li X."/>
        </authorList>
    </citation>
    <scope>NUCLEOTIDE SEQUENCE [LARGE SCALE GENOMIC DNA]</scope>
    <source>
        <strain evidence="4">LX32</strain>
    </source>
</reference>
<evidence type="ECO:0000313" key="4">
    <source>
        <dbReference type="Proteomes" id="UP000249254"/>
    </source>
</evidence>
<evidence type="ECO:0000256" key="1">
    <source>
        <dbReference type="SAM" id="MobiDB-lite"/>
    </source>
</evidence>
<accession>A0A328AJX8</accession>
<feature type="compositionally biased region" description="Pro residues" evidence="1">
    <location>
        <begin position="259"/>
        <end position="275"/>
    </location>
</feature>
<organism evidence="3 4">
    <name type="scientific">Phenylobacterium soli</name>
    <dbReference type="NCBI Taxonomy" id="2170551"/>
    <lineage>
        <taxon>Bacteria</taxon>
        <taxon>Pseudomonadati</taxon>
        <taxon>Pseudomonadota</taxon>
        <taxon>Alphaproteobacteria</taxon>
        <taxon>Caulobacterales</taxon>
        <taxon>Caulobacteraceae</taxon>
        <taxon>Phenylobacterium</taxon>
    </lineage>
</organism>
<dbReference type="RefSeq" id="WP_111529011.1">
    <property type="nucleotide sequence ID" value="NZ_JBHRSG010000003.1"/>
</dbReference>
<feature type="region of interest" description="Disordered" evidence="1">
    <location>
        <begin position="224"/>
        <end position="275"/>
    </location>
</feature>
<evidence type="ECO:0000313" key="3">
    <source>
        <dbReference type="EMBL" id="RAK55263.1"/>
    </source>
</evidence>
<dbReference type="Proteomes" id="UP000249254">
    <property type="component" value="Unassembled WGS sequence"/>
</dbReference>
<feature type="domain" description="Putative auto-transporter adhesin head GIN" evidence="2">
    <location>
        <begin position="82"/>
        <end position="243"/>
    </location>
</feature>
<feature type="compositionally biased region" description="Basic and acidic residues" evidence="1">
    <location>
        <begin position="226"/>
        <end position="235"/>
    </location>
</feature>
<sequence>MIRTLVMIAVSGFLLAAVCLSVAVGMAGPEAIERGVWSWSDDGWFAHHVEMHDGWSASRSGPDGASRTFALANGEKLAIDVPGHVVFTQAEGPAKVVARGPKEALDHLVINNGEIRFDRSSYDGDDLTLEITAPKITDFAINGEAHLEVRGYKQDLLALHINGDGSAVVAGKANVARLSISGSGEADLSGLGAEGAEVNISGSGEAKVAPKSWAKLDISGSGDIDLLSHPKRLESHVSGSGEIRQDDSAPDDGVSASPSPSPSPSPPPGPKPART</sequence>
<dbReference type="Gene3D" id="2.160.20.120">
    <property type="match status" value="1"/>
</dbReference>
<proteinExistence type="predicted"/>
<dbReference type="OrthoDB" id="7210382at2"/>
<dbReference type="AlphaFoldDB" id="A0A328AJX8"/>
<dbReference type="Pfam" id="PF10988">
    <property type="entry name" value="DUF2807"/>
    <property type="match status" value="1"/>
</dbReference>
<dbReference type="EMBL" id="QFYQ01000001">
    <property type="protein sequence ID" value="RAK55263.1"/>
    <property type="molecule type" value="Genomic_DNA"/>
</dbReference>
<dbReference type="InterPro" id="IPR021255">
    <property type="entry name" value="DUF2807"/>
</dbReference>
<protein>
    <recommendedName>
        <fullName evidence="2">Putative auto-transporter adhesin head GIN domain-containing protein</fullName>
    </recommendedName>
</protein>
<gene>
    <name evidence="3" type="ORF">DJ017_12420</name>
</gene>
<comment type="caution">
    <text evidence="3">The sequence shown here is derived from an EMBL/GenBank/DDBJ whole genome shotgun (WGS) entry which is preliminary data.</text>
</comment>